<dbReference type="AlphaFoldDB" id="A0A2S5THZ6"/>
<dbReference type="EMBL" id="PSNW01000003">
    <property type="protein sequence ID" value="PPE74567.1"/>
    <property type="molecule type" value="Genomic_DNA"/>
</dbReference>
<accession>A0A2S5THZ6</accession>
<feature type="signal peptide" evidence="1">
    <location>
        <begin position="1"/>
        <end position="20"/>
    </location>
</feature>
<sequence length="92" mass="9697">MMKHALLAVVIGLASTAAFAHSETKTFTYSGDNDVRACAGAKSSAQQWASTQVGFPQYYPYAWKPTSVQYSNCSCAQTGSGSDCSVDATLSN</sequence>
<name>A0A2S5THZ6_9GAMM</name>
<keyword evidence="1" id="KW-0732">Signal</keyword>
<keyword evidence="3" id="KW-1185">Reference proteome</keyword>
<protein>
    <submittedName>
        <fullName evidence="2">Uncharacterized protein</fullName>
    </submittedName>
</protein>
<evidence type="ECO:0000313" key="3">
    <source>
        <dbReference type="Proteomes" id="UP000238220"/>
    </source>
</evidence>
<evidence type="ECO:0000313" key="2">
    <source>
        <dbReference type="EMBL" id="PPE74567.1"/>
    </source>
</evidence>
<organism evidence="2 3">
    <name type="scientific">Solimonas fluminis</name>
    <dbReference type="NCBI Taxonomy" id="2086571"/>
    <lineage>
        <taxon>Bacteria</taxon>
        <taxon>Pseudomonadati</taxon>
        <taxon>Pseudomonadota</taxon>
        <taxon>Gammaproteobacteria</taxon>
        <taxon>Nevskiales</taxon>
        <taxon>Nevskiaceae</taxon>
        <taxon>Solimonas</taxon>
    </lineage>
</organism>
<comment type="caution">
    <text evidence="2">The sequence shown here is derived from an EMBL/GenBank/DDBJ whole genome shotgun (WGS) entry which is preliminary data.</text>
</comment>
<feature type="chain" id="PRO_5015689231" evidence="1">
    <location>
        <begin position="21"/>
        <end position="92"/>
    </location>
</feature>
<dbReference type="Proteomes" id="UP000238220">
    <property type="component" value="Unassembled WGS sequence"/>
</dbReference>
<gene>
    <name evidence="2" type="ORF">C3942_07340</name>
</gene>
<reference evidence="2 3" key="1">
    <citation type="submission" date="2018-02" db="EMBL/GenBank/DDBJ databases">
        <title>Genome sequencing of Solimonas sp. HR-BB.</title>
        <authorList>
            <person name="Lee Y."/>
            <person name="Jeon C.O."/>
        </authorList>
    </citation>
    <scope>NUCLEOTIDE SEQUENCE [LARGE SCALE GENOMIC DNA]</scope>
    <source>
        <strain evidence="2 3">HR-BB</strain>
    </source>
</reference>
<evidence type="ECO:0000256" key="1">
    <source>
        <dbReference type="SAM" id="SignalP"/>
    </source>
</evidence>
<proteinExistence type="predicted"/>